<feature type="signal peptide" evidence="1">
    <location>
        <begin position="1"/>
        <end position="20"/>
    </location>
</feature>
<dbReference type="AlphaFoldDB" id="A0A9N9ES83"/>
<feature type="chain" id="PRO_5040360757" evidence="1">
    <location>
        <begin position="21"/>
        <end position="96"/>
    </location>
</feature>
<sequence length="96" mass="10401">MYFALTTFITLARILLIKDALDNAQECEEDLVVIVSSLKIGWVTSFIGRSTLTGTSTLSRKCGTFAAVTKESSGSHIQSVPAKAAFAREKETEEKA</sequence>
<evidence type="ECO:0000313" key="2">
    <source>
        <dbReference type="EMBL" id="CAG8691517.1"/>
    </source>
</evidence>
<gene>
    <name evidence="2" type="ORF">FMOSSE_LOCUS13369</name>
</gene>
<evidence type="ECO:0000256" key="1">
    <source>
        <dbReference type="SAM" id="SignalP"/>
    </source>
</evidence>
<name>A0A9N9ES83_FUNMO</name>
<evidence type="ECO:0000313" key="3">
    <source>
        <dbReference type="Proteomes" id="UP000789375"/>
    </source>
</evidence>
<organism evidence="2 3">
    <name type="scientific">Funneliformis mosseae</name>
    <name type="common">Endomycorrhizal fungus</name>
    <name type="synonym">Glomus mosseae</name>
    <dbReference type="NCBI Taxonomy" id="27381"/>
    <lineage>
        <taxon>Eukaryota</taxon>
        <taxon>Fungi</taxon>
        <taxon>Fungi incertae sedis</taxon>
        <taxon>Mucoromycota</taxon>
        <taxon>Glomeromycotina</taxon>
        <taxon>Glomeromycetes</taxon>
        <taxon>Glomerales</taxon>
        <taxon>Glomeraceae</taxon>
        <taxon>Funneliformis</taxon>
    </lineage>
</organism>
<dbReference type="Proteomes" id="UP000789375">
    <property type="component" value="Unassembled WGS sequence"/>
</dbReference>
<proteinExistence type="predicted"/>
<keyword evidence="1" id="KW-0732">Signal</keyword>
<comment type="caution">
    <text evidence="2">The sequence shown here is derived from an EMBL/GenBank/DDBJ whole genome shotgun (WGS) entry which is preliminary data.</text>
</comment>
<keyword evidence="3" id="KW-1185">Reference proteome</keyword>
<reference evidence="2" key="1">
    <citation type="submission" date="2021-06" db="EMBL/GenBank/DDBJ databases">
        <authorList>
            <person name="Kallberg Y."/>
            <person name="Tangrot J."/>
            <person name="Rosling A."/>
        </authorList>
    </citation>
    <scope>NUCLEOTIDE SEQUENCE</scope>
    <source>
        <strain evidence="2">87-6 pot B 2015</strain>
    </source>
</reference>
<dbReference type="EMBL" id="CAJVPP010007765">
    <property type="protein sequence ID" value="CAG8691517.1"/>
    <property type="molecule type" value="Genomic_DNA"/>
</dbReference>
<protein>
    <submittedName>
        <fullName evidence="2">6885_t:CDS:1</fullName>
    </submittedName>
</protein>
<feature type="non-terminal residue" evidence="2">
    <location>
        <position position="1"/>
    </location>
</feature>
<accession>A0A9N9ES83</accession>